<proteinExistence type="inferred from homology"/>
<dbReference type="EMBL" id="VIEB01000232">
    <property type="protein sequence ID" value="TQD99617.1"/>
    <property type="molecule type" value="Genomic_DNA"/>
</dbReference>
<evidence type="ECO:0000313" key="14">
    <source>
        <dbReference type="Proteomes" id="UP000315295"/>
    </source>
</evidence>
<keyword evidence="9" id="KW-0862">Zinc</keyword>
<dbReference type="GO" id="GO:0004526">
    <property type="term" value="F:ribonuclease P activity"/>
    <property type="evidence" value="ECO:0007669"/>
    <property type="project" value="UniProtKB-EC"/>
</dbReference>
<evidence type="ECO:0000256" key="7">
    <source>
        <dbReference type="ARBA" id="ARBA00022723"/>
    </source>
</evidence>
<comment type="similarity">
    <text evidence="3">Belongs to the PPR family. P subfamily.</text>
</comment>
<dbReference type="InterPro" id="IPR011990">
    <property type="entry name" value="TPR-like_helical_dom_sf"/>
</dbReference>
<evidence type="ECO:0000256" key="8">
    <source>
        <dbReference type="ARBA" id="ARBA00022801"/>
    </source>
</evidence>
<evidence type="ECO:0000256" key="2">
    <source>
        <dbReference type="ARBA" id="ARBA00001946"/>
    </source>
</evidence>
<gene>
    <name evidence="13" type="ORF">C1H46_014753</name>
</gene>
<keyword evidence="6" id="KW-0540">Nuclease</keyword>
<keyword evidence="7" id="KW-0479">Metal-binding</keyword>
<dbReference type="InterPro" id="IPR031595">
    <property type="entry name" value="PRORP_C"/>
</dbReference>
<evidence type="ECO:0000256" key="3">
    <source>
        <dbReference type="ARBA" id="ARBA00007626"/>
    </source>
</evidence>
<evidence type="ECO:0000256" key="5">
    <source>
        <dbReference type="ARBA" id="ARBA00022694"/>
    </source>
</evidence>
<evidence type="ECO:0000313" key="13">
    <source>
        <dbReference type="EMBL" id="TQD99617.1"/>
    </source>
</evidence>
<feature type="region of interest" description="Disordered" evidence="11">
    <location>
        <begin position="163"/>
        <end position="208"/>
    </location>
</feature>
<dbReference type="STRING" id="106549.A0A540MLE7"/>
<feature type="domain" description="PRORP" evidence="12">
    <location>
        <begin position="110"/>
        <end position="154"/>
    </location>
</feature>
<keyword evidence="14" id="KW-1185">Reference proteome</keyword>
<evidence type="ECO:0000256" key="1">
    <source>
        <dbReference type="ARBA" id="ARBA00000928"/>
    </source>
</evidence>
<sequence length="250" mass="27342">MASCKVISRLSSRLQPFTRNLTNKSPASELSQLKSSLLSSASAPVRRISGLSRLPVELGSMMPLHSAVASARLISSLSIDSQNWGLVPQASRTVGSVSHEQFELFDVHFTFSDAGPVFHMPPPCSVVIQESEEGHWHIPVVSEHERESERTWLCIMRAKSRTATKDSAAIPEDAQPPHHNNGYARSATRTGVDSQPLNSGNKKYSKHKPKEFIKNVKDILLGSVTSDHHSIVPDIATAEKIGGCTIDFQI</sequence>
<evidence type="ECO:0000256" key="9">
    <source>
        <dbReference type="ARBA" id="ARBA00022833"/>
    </source>
</evidence>
<name>A0A540MLE7_MALBA</name>
<protein>
    <recommendedName>
        <fullName evidence="4">ribonuclease P</fullName>
        <ecNumber evidence="4">3.1.26.5</ecNumber>
    </recommendedName>
</protein>
<keyword evidence="8" id="KW-0378">Hydrolase</keyword>
<dbReference type="Gene3D" id="1.25.40.10">
    <property type="entry name" value="Tetratricopeptide repeat domain"/>
    <property type="match status" value="1"/>
</dbReference>
<evidence type="ECO:0000256" key="4">
    <source>
        <dbReference type="ARBA" id="ARBA00012179"/>
    </source>
</evidence>
<comment type="catalytic activity">
    <reaction evidence="1">
        <text>Endonucleolytic cleavage of RNA, removing 5'-extranucleotides from tRNA precursor.</text>
        <dbReference type="EC" id="3.1.26.5"/>
    </reaction>
</comment>
<evidence type="ECO:0000256" key="11">
    <source>
        <dbReference type="SAM" id="MobiDB-lite"/>
    </source>
</evidence>
<dbReference type="GO" id="GO:0001682">
    <property type="term" value="P:tRNA 5'-leader removal"/>
    <property type="evidence" value="ECO:0007669"/>
    <property type="project" value="TreeGrafter"/>
</dbReference>
<evidence type="ECO:0000256" key="6">
    <source>
        <dbReference type="ARBA" id="ARBA00022722"/>
    </source>
</evidence>
<keyword evidence="10" id="KW-0460">Magnesium</keyword>
<dbReference type="PANTHER" id="PTHR13547:SF7">
    <property type="entry name" value="RIBONUCLEASE P"/>
    <property type="match status" value="1"/>
</dbReference>
<comment type="caution">
    <text evidence="13">The sequence shown here is derived from an EMBL/GenBank/DDBJ whole genome shotgun (WGS) entry which is preliminary data.</text>
</comment>
<feature type="compositionally biased region" description="Polar residues" evidence="11">
    <location>
        <begin position="187"/>
        <end position="202"/>
    </location>
</feature>
<comment type="cofactor">
    <cofactor evidence="2">
        <name>Mg(2+)</name>
        <dbReference type="ChEBI" id="CHEBI:18420"/>
    </cofactor>
</comment>
<reference evidence="13 14" key="1">
    <citation type="journal article" date="2019" name="G3 (Bethesda)">
        <title>Sequencing of a Wild Apple (Malus baccata) Genome Unravels the Differences Between Cultivated and Wild Apple Species Regarding Disease Resistance and Cold Tolerance.</title>
        <authorList>
            <person name="Chen X."/>
        </authorList>
    </citation>
    <scope>NUCLEOTIDE SEQUENCE [LARGE SCALE GENOMIC DNA]</scope>
    <source>
        <strain evidence="14">cv. Shandingzi</strain>
        <tissue evidence="13">Leaves</tissue>
    </source>
</reference>
<dbReference type="EC" id="3.1.26.5" evidence="4"/>
<dbReference type="GO" id="GO:0046872">
    <property type="term" value="F:metal ion binding"/>
    <property type="evidence" value="ECO:0007669"/>
    <property type="project" value="UniProtKB-KW"/>
</dbReference>
<accession>A0A540MLE7</accession>
<dbReference type="Pfam" id="PF16953">
    <property type="entry name" value="PRORP"/>
    <property type="match status" value="1"/>
</dbReference>
<dbReference type="PANTHER" id="PTHR13547">
    <property type="match status" value="1"/>
</dbReference>
<keyword evidence="5" id="KW-0819">tRNA processing</keyword>
<dbReference type="Proteomes" id="UP000315295">
    <property type="component" value="Unassembled WGS sequence"/>
</dbReference>
<organism evidence="13 14">
    <name type="scientific">Malus baccata</name>
    <name type="common">Siberian crab apple</name>
    <name type="synonym">Pyrus baccata</name>
    <dbReference type="NCBI Taxonomy" id="106549"/>
    <lineage>
        <taxon>Eukaryota</taxon>
        <taxon>Viridiplantae</taxon>
        <taxon>Streptophyta</taxon>
        <taxon>Embryophyta</taxon>
        <taxon>Tracheophyta</taxon>
        <taxon>Spermatophyta</taxon>
        <taxon>Magnoliopsida</taxon>
        <taxon>eudicotyledons</taxon>
        <taxon>Gunneridae</taxon>
        <taxon>Pentapetalae</taxon>
        <taxon>rosids</taxon>
        <taxon>fabids</taxon>
        <taxon>Rosales</taxon>
        <taxon>Rosaceae</taxon>
        <taxon>Amygdaloideae</taxon>
        <taxon>Maleae</taxon>
        <taxon>Malus</taxon>
    </lineage>
</organism>
<evidence type="ECO:0000259" key="12">
    <source>
        <dbReference type="Pfam" id="PF16953"/>
    </source>
</evidence>
<evidence type="ECO:0000256" key="10">
    <source>
        <dbReference type="ARBA" id="ARBA00022842"/>
    </source>
</evidence>
<dbReference type="AlphaFoldDB" id="A0A540MLE7"/>